<protein>
    <submittedName>
        <fullName evidence="7">Defensin-like protein 74</fullName>
    </submittedName>
</protein>
<evidence type="ECO:0000313" key="7">
    <source>
        <dbReference type="EMBL" id="KAL1216439.1"/>
    </source>
</evidence>
<evidence type="ECO:0000256" key="2">
    <source>
        <dbReference type="ARBA" id="ARBA00022529"/>
    </source>
</evidence>
<feature type="chain" id="PRO_5044821075" evidence="6">
    <location>
        <begin position="30"/>
        <end position="73"/>
    </location>
</feature>
<proteinExistence type="inferred from homology"/>
<accession>A0ABD1BCD5</accession>
<reference evidence="7 8" key="1">
    <citation type="submission" date="2024-04" db="EMBL/GenBank/DDBJ databases">
        <title>Genome assembly C_amara_ONT_v2.</title>
        <authorList>
            <person name="Yant L."/>
            <person name="Moore C."/>
            <person name="Slenker M."/>
        </authorList>
    </citation>
    <scope>NUCLEOTIDE SEQUENCE [LARGE SCALE GENOMIC DNA]</scope>
    <source>
        <tissue evidence="7">Leaf</tissue>
    </source>
</reference>
<keyword evidence="8" id="KW-1185">Reference proteome</keyword>
<feature type="signal peptide" evidence="6">
    <location>
        <begin position="1"/>
        <end position="29"/>
    </location>
</feature>
<keyword evidence="2" id="KW-0929">Antimicrobial</keyword>
<dbReference type="Pfam" id="PF25052">
    <property type="entry name" value="AtDEF-like"/>
    <property type="match status" value="1"/>
</dbReference>
<name>A0ABD1BCD5_CARAN</name>
<comment type="caution">
    <text evidence="7">The sequence shown here is derived from an EMBL/GenBank/DDBJ whole genome shotgun (WGS) entry which is preliminary data.</text>
</comment>
<keyword evidence="3" id="KW-0295">Fungicide</keyword>
<dbReference type="EMBL" id="JBANAX010000265">
    <property type="protein sequence ID" value="KAL1216439.1"/>
    <property type="molecule type" value="Genomic_DNA"/>
</dbReference>
<organism evidence="7 8">
    <name type="scientific">Cardamine amara subsp. amara</name>
    <dbReference type="NCBI Taxonomy" id="228776"/>
    <lineage>
        <taxon>Eukaryota</taxon>
        <taxon>Viridiplantae</taxon>
        <taxon>Streptophyta</taxon>
        <taxon>Embryophyta</taxon>
        <taxon>Tracheophyta</taxon>
        <taxon>Spermatophyta</taxon>
        <taxon>Magnoliopsida</taxon>
        <taxon>eudicotyledons</taxon>
        <taxon>Gunneridae</taxon>
        <taxon>Pentapetalae</taxon>
        <taxon>rosids</taxon>
        <taxon>malvids</taxon>
        <taxon>Brassicales</taxon>
        <taxon>Brassicaceae</taxon>
        <taxon>Cardamineae</taxon>
        <taxon>Cardamine</taxon>
    </lineage>
</organism>
<evidence type="ECO:0000313" key="8">
    <source>
        <dbReference type="Proteomes" id="UP001558713"/>
    </source>
</evidence>
<dbReference type="AlphaFoldDB" id="A0ABD1BCD5"/>
<evidence type="ECO:0000256" key="1">
    <source>
        <dbReference type="ARBA" id="ARBA00006722"/>
    </source>
</evidence>
<evidence type="ECO:0000256" key="5">
    <source>
        <dbReference type="ARBA" id="ARBA00023157"/>
    </source>
</evidence>
<sequence>MNYKVGFMSLLVVTSVIFLFLLVPDKVEAEKDCIGVEPCKESWGCMAACITKGYKRGQCVGWDNPNICCCNNF</sequence>
<dbReference type="GO" id="GO:0050832">
    <property type="term" value="P:defense response to fungus"/>
    <property type="evidence" value="ECO:0007669"/>
    <property type="project" value="UniProtKB-KW"/>
</dbReference>
<keyword evidence="4" id="KW-0611">Plant defense</keyword>
<keyword evidence="5" id="KW-1015">Disulfide bond</keyword>
<comment type="similarity">
    <text evidence="1">Belongs to the DEFL family.</text>
</comment>
<dbReference type="GO" id="GO:0031640">
    <property type="term" value="P:killing of cells of another organism"/>
    <property type="evidence" value="ECO:0007669"/>
    <property type="project" value="UniProtKB-KW"/>
</dbReference>
<evidence type="ECO:0000256" key="3">
    <source>
        <dbReference type="ARBA" id="ARBA00022577"/>
    </source>
</evidence>
<gene>
    <name evidence="7" type="ORF">V5N11_026369</name>
</gene>
<evidence type="ECO:0000256" key="4">
    <source>
        <dbReference type="ARBA" id="ARBA00022821"/>
    </source>
</evidence>
<dbReference type="InterPro" id="IPR010851">
    <property type="entry name" value="DEFL"/>
</dbReference>
<keyword evidence="6" id="KW-0732">Signal</keyword>
<evidence type="ECO:0000256" key="6">
    <source>
        <dbReference type="SAM" id="SignalP"/>
    </source>
</evidence>
<dbReference type="Proteomes" id="UP001558713">
    <property type="component" value="Unassembled WGS sequence"/>
</dbReference>